<dbReference type="InterPro" id="IPR007110">
    <property type="entry name" value="Ig-like_dom"/>
</dbReference>
<accession>A0A8T2NDK5</accession>
<keyword evidence="9" id="KW-1185">Reference proteome</keyword>
<sequence>MQLFTGLVLTVCFCFSSGDEVTQTSTLKEETEGNQVTLECSYKTQSSYATLYWYRQYPGSAPQYILHRGYYTGTAEFAEGRFDASVANGKTVLTISRLSPEDTAIYYCALGTHSFSSGDEVTQTTTPKEETEGNRVTLECSYNTQSSYATLYWYRQYPGSAPQYILHRGYYTGTAEFAEGRFDASAANGKT</sequence>
<keyword evidence="5" id="KW-0391">Immunity</keyword>
<dbReference type="InterPro" id="IPR003599">
    <property type="entry name" value="Ig_sub"/>
</dbReference>
<dbReference type="SMART" id="SM00409">
    <property type="entry name" value="IG"/>
    <property type="match status" value="1"/>
</dbReference>
<proteinExistence type="predicted"/>
<dbReference type="Gene3D" id="2.60.40.10">
    <property type="entry name" value="Immunoglobulins"/>
    <property type="match status" value="2"/>
</dbReference>
<dbReference type="EMBL" id="JAFBMS010000067">
    <property type="protein sequence ID" value="KAG9338445.1"/>
    <property type="molecule type" value="Genomic_DNA"/>
</dbReference>
<evidence type="ECO:0000313" key="9">
    <source>
        <dbReference type="Proteomes" id="UP000824540"/>
    </source>
</evidence>
<feature type="non-terminal residue" evidence="8">
    <location>
        <position position="191"/>
    </location>
</feature>
<gene>
    <name evidence="8" type="ORF">JZ751_025849</name>
</gene>
<keyword evidence="4" id="KW-0393">Immunoglobulin domain</keyword>
<evidence type="ECO:0000256" key="2">
    <source>
        <dbReference type="ARBA" id="ARBA00023130"/>
    </source>
</evidence>
<dbReference type="InterPro" id="IPR036179">
    <property type="entry name" value="Ig-like_dom_sf"/>
</dbReference>
<dbReference type="GO" id="GO:0042101">
    <property type="term" value="C:T cell receptor complex"/>
    <property type="evidence" value="ECO:0007669"/>
    <property type="project" value="UniProtKB-KW"/>
</dbReference>
<dbReference type="Proteomes" id="UP000824540">
    <property type="component" value="Unassembled WGS sequence"/>
</dbReference>
<feature type="chain" id="PRO_5035944559" description="Ig-like domain-containing protein" evidence="6">
    <location>
        <begin position="19"/>
        <end position="191"/>
    </location>
</feature>
<dbReference type="InterPro" id="IPR013783">
    <property type="entry name" value="Ig-like_fold"/>
</dbReference>
<dbReference type="SUPFAM" id="SSF48726">
    <property type="entry name" value="Immunoglobulin"/>
    <property type="match status" value="2"/>
</dbReference>
<evidence type="ECO:0000259" key="7">
    <source>
        <dbReference type="PROSITE" id="PS50835"/>
    </source>
</evidence>
<name>A0A8T2NDK5_9TELE</name>
<dbReference type="AlphaFoldDB" id="A0A8T2NDK5"/>
<dbReference type="SMART" id="SM00408">
    <property type="entry name" value="IGc2"/>
    <property type="match status" value="1"/>
</dbReference>
<keyword evidence="3" id="KW-0675">Receptor</keyword>
<feature type="domain" description="Ig-like" evidence="7">
    <location>
        <begin position="19"/>
        <end position="126"/>
    </location>
</feature>
<protein>
    <recommendedName>
        <fullName evidence="7">Ig-like domain-containing protein</fullName>
    </recommendedName>
</protein>
<dbReference type="InterPro" id="IPR013106">
    <property type="entry name" value="Ig_V-set"/>
</dbReference>
<keyword evidence="2" id="KW-1064">Adaptive immunity</keyword>
<dbReference type="Pfam" id="PF07686">
    <property type="entry name" value="V-set"/>
    <property type="match status" value="2"/>
</dbReference>
<organism evidence="8 9">
    <name type="scientific">Albula glossodonta</name>
    <name type="common">roundjaw bonefish</name>
    <dbReference type="NCBI Taxonomy" id="121402"/>
    <lineage>
        <taxon>Eukaryota</taxon>
        <taxon>Metazoa</taxon>
        <taxon>Chordata</taxon>
        <taxon>Craniata</taxon>
        <taxon>Vertebrata</taxon>
        <taxon>Euteleostomi</taxon>
        <taxon>Actinopterygii</taxon>
        <taxon>Neopterygii</taxon>
        <taxon>Teleostei</taxon>
        <taxon>Albuliformes</taxon>
        <taxon>Albulidae</taxon>
        <taxon>Albula</taxon>
    </lineage>
</organism>
<keyword evidence="1 6" id="KW-0732">Signal</keyword>
<keyword evidence="5" id="KW-1279">T cell receptor</keyword>
<dbReference type="OrthoDB" id="9945523at2759"/>
<evidence type="ECO:0000256" key="4">
    <source>
        <dbReference type="ARBA" id="ARBA00023319"/>
    </source>
</evidence>
<evidence type="ECO:0000256" key="1">
    <source>
        <dbReference type="ARBA" id="ARBA00022729"/>
    </source>
</evidence>
<evidence type="ECO:0000256" key="5">
    <source>
        <dbReference type="ARBA" id="ARBA00043266"/>
    </source>
</evidence>
<reference evidence="8" key="1">
    <citation type="thesis" date="2021" institute="BYU ScholarsArchive" country="Provo, UT, USA">
        <title>Applications of and Algorithms for Genome Assembly and Genomic Analyses with an Emphasis on Marine Teleosts.</title>
        <authorList>
            <person name="Pickett B.D."/>
        </authorList>
    </citation>
    <scope>NUCLEOTIDE SEQUENCE</scope>
    <source>
        <strain evidence="8">HI-2016</strain>
    </source>
</reference>
<evidence type="ECO:0000256" key="6">
    <source>
        <dbReference type="SAM" id="SignalP"/>
    </source>
</evidence>
<dbReference type="InterPro" id="IPR051287">
    <property type="entry name" value="TCR_variable_region"/>
</dbReference>
<feature type="signal peptide" evidence="6">
    <location>
        <begin position="1"/>
        <end position="18"/>
    </location>
</feature>
<dbReference type="InterPro" id="IPR003598">
    <property type="entry name" value="Ig_sub2"/>
</dbReference>
<evidence type="ECO:0000256" key="3">
    <source>
        <dbReference type="ARBA" id="ARBA00023170"/>
    </source>
</evidence>
<evidence type="ECO:0000313" key="8">
    <source>
        <dbReference type="EMBL" id="KAG9338445.1"/>
    </source>
</evidence>
<comment type="caution">
    <text evidence="8">The sequence shown here is derived from an EMBL/GenBank/DDBJ whole genome shotgun (WGS) entry which is preliminary data.</text>
</comment>
<dbReference type="SMART" id="SM00406">
    <property type="entry name" value="IGv"/>
    <property type="match status" value="1"/>
</dbReference>
<dbReference type="PANTHER" id="PTHR19367:SF18">
    <property type="entry name" value="T CELL RECEPTOR ALPHA VARIABLE 16"/>
    <property type="match status" value="1"/>
</dbReference>
<dbReference type="GO" id="GO:0002250">
    <property type="term" value="P:adaptive immune response"/>
    <property type="evidence" value="ECO:0007669"/>
    <property type="project" value="UniProtKB-KW"/>
</dbReference>
<dbReference type="PANTHER" id="PTHR19367">
    <property type="entry name" value="T-CELL RECEPTOR ALPHA CHAIN V REGION"/>
    <property type="match status" value="1"/>
</dbReference>
<dbReference type="PROSITE" id="PS50835">
    <property type="entry name" value="IG_LIKE"/>
    <property type="match status" value="1"/>
</dbReference>